<proteinExistence type="predicted"/>
<feature type="non-terminal residue" evidence="1">
    <location>
        <position position="1"/>
    </location>
</feature>
<comment type="caution">
    <text evidence="1">The sequence shown here is derived from an EMBL/GenBank/DDBJ whole genome shotgun (WGS) entry which is preliminary data.</text>
</comment>
<organism evidence="1">
    <name type="scientific">Candidatus Aciduliprofundum boonei</name>
    <dbReference type="NCBI Taxonomy" id="379547"/>
    <lineage>
        <taxon>Archaea</taxon>
        <taxon>Methanobacteriati</taxon>
        <taxon>Thermoplasmatota</taxon>
        <taxon>DHVE2 group</taxon>
        <taxon>Candidatus Aciduliprofundum</taxon>
    </lineage>
</organism>
<dbReference type="AlphaFoldDB" id="A0A7J3T8U1"/>
<dbReference type="EMBL" id="DRTM01000075">
    <property type="protein sequence ID" value="HHE75685.1"/>
    <property type="molecule type" value="Genomic_DNA"/>
</dbReference>
<accession>A0A7J3T8U1</accession>
<dbReference type="Proteomes" id="UP000886130">
    <property type="component" value="Unassembled WGS sequence"/>
</dbReference>
<reference evidence="1" key="1">
    <citation type="journal article" date="2020" name="mSystems">
        <title>Genome- and Community-Level Interaction Insights into Carbon Utilization and Element Cycling Functions of Hydrothermarchaeota in Hydrothermal Sediment.</title>
        <authorList>
            <person name="Zhou Z."/>
            <person name="Liu Y."/>
            <person name="Xu W."/>
            <person name="Pan J."/>
            <person name="Luo Z.H."/>
            <person name="Li M."/>
        </authorList>
    </citation>
    <scope>NUCLEOTIDE SEQUENCE [LARGE SCALE GENOMIC DNA]</scope>
    <source>
        <strain evidence="1">HyVt-85</strain>
    </source>
</reference>
<gene>
    <name evidence="1" type="ORF">ENL31_00980</name>
</gene>
<protein>
    <submittedName>
        <fullName evidence="1">Transcriptional regulator</fullName>
    </submittedName>
</protein>
<sequence>TYGEEAIIDMRDFPYEVSVDKFMEVTEAKIINSEVEFKRPIYGYTILDSLKAILHYNSFDYLRVYGWSIDRALIFTGVHYGRSPMVAIRAHPLKPSAVIYVQPHKVDELAVKLATIENIPLAVTELGVKKLKEKLTVL</sequence>
<name>A0A7J3T8U1_9ARCH</name>
<evidence type="ECO:0000313" key="1">
    <source>
        <dbReference type="EMBL" id="HHE75685.1"/>
    </source>
</evidence>